<evidence type="ECO:0000313" key="2">
    <source>
        <dbReference type="Proteomes" id="UP001165080"/>
    </source>
</evidence>
<proteinExistence type="predicted"/>
<evidence type="ECO:0000313" key="1">
    <source>
        <dbReference type="EMBL" id="GLC56490.1"/>
    </source>
</evidence>
<dbReference type="EMBL" id="BRXU01000016">
    <property type="protein sequence ID" value="GLC56490.1"/>
    <property type="molecule type" value="Genomic_DNA"/>
</dbReference>
<gene>
    <name evidence="1" type="primary">PLESTMB000226</name>
    <name evidence="1" type="ORF">PLESTB_001113000</name>
</gene>
<accession>A0A9W6F5H5</accession>
<dbReference type="AlphaFoldDB" id="A0A9W6F5H5"/>
<organism evidence="1 2">
    <name type="scientific">Pleodorina starrii</name>
    <dbReference type="NCBI Taxonomy" id="330485"/>
    <lineage>
        <taxon>Eukaryota</taxon>
        <taxon>Viridiplantae</taxon>
        <taxon>Chlorophyta</taxon>
        <taxon>core chlorophytes</taxon>
        <taxon>Chlorophyceae</taxon>
        <taxon>CS clade</taxon>
        <taxon>Chlamydomonadales</taxon>
        <taxon>Volvocaceae</taxon>
        <taxon>Pleodorina</taxon>
    </lineage>
</organism>
<sequence length="99" mass="10835">MEWCCDADMRRARCWEQQASGGGVGRLSPVHVCGWGFAQLLAQFVARALLRRCDGNALGVPGQRAGAWCRFIGKLGYQLAGLNNVVQAGAFPELERREV</sequence>
<protein>
    <submittedName>
        <fullName evidence="1">Uncharacterized protein</fullName>
    </submittedName>
</protein>
<dbReference type="Proteomes" id="UP001165080">
    <property type="component" value="Unassembled WGS sequence"/>
</dbReference>
<reference evidence="1 2" key="1">
    <citation type="journal article" date="2023" name="Commun. Biol.">
        <title>Reorganization of the ancestral sex-determining regions during the evolution of trioecy in Pleodorina starrii.</title>
        <authorList>
            <person name="Takahashi K."/>
            <person name="Suzuki S."/>
            <person name="Kawai-Toyooka H."/>
            <person name="Yamamoto K."/>
            <person name="Hamaji T."/>
            <person name="Ootsuki R."/>
            <person name="Yamaguchi H."/>
            <person name="Kawachi M."/>
            <person name="Higashiyama T."/>
            <person name="Nozaki H."/>
        </authorList>
    </citation>
    <scope>NUCLEOTIDE SEQUENCE [LARGE SCALE GENOMIC DNA]</scope>
    <source>
        <strain evidence="1 2">NIES-4479</strain>
    </source>
</reference>
<keyword evidence="2" id="KW-1185">Reference proteome</keyword>
<comment type="caution">
    <text evidence="1">The sequence shown here is derived from an EMBL/GenBank/DDBJ whole genome shotgun (WGS) entry which is preliminary data.</text>
</comment>
<name>A0A9W6F5H5_9CHLO</name>